<protein>
    <recommendedName>
        <fullName evidence="4">FAM192A/Fyv6 N-terminal domain-containing protein</fullName>
    </recommendedName>
</protein>
<evidence type="ECO:0000313" key="6">
    <source>
        <dbReference type="Proteomes" id="UP001209878"/>
    </source>
</evidence>
<reference evidence="5" key="1">
    <citation type="journal article" date="2023" name="Mol. Biol. Evol.">
        <title>Third-Generation Sequencing Reveals the Adaptive Role of the Epigenome in Three Deep-Sea Polychaetes.</title>
        <authorList>
            <person name="Perez M."/>
            <person name="Aroh O."/>
            <person name="Sun Y."/>
            <person name="Lan Y."/>
            <person name="Juniper S.K."/>
            <person name="Young C.R."/>
            <person name="Angers B."/>
            <person name="Qian P.Y."/>
        </authorList>
    </citation>
    <scope>NUCLEOTIDE SEQUENCE</scope>
    <source>
        <strain evidence="5">R07B-5</strain>
    </source>
</reference>
<organism evidence="5 6">
    <name type="scientific">Ridgeia piscesae</name>
    <name type="common">Tubeworm</name>
    <dbReference type="NCBI Taxonomy" id="27915"/>
    <lineage>
        <taxon>Eukaryota</taxon>
        <taxon>Metazoa</taxon>
        <taxon>Spiralia</taxon>
        <taxon>Lophotrochozoa</taxon>
        <taxon>Annelida</taxon>
        <taxon>Polychaeta</taxon>
        <taxon>Sedentaria</taxon>
        <taxon>Canalipalpata</taxon>
        <taxon>Sabellida</taxon>
        <taxon>Siboglinidae</taxon>
        <taxon>Ridgeia</taxon>
    </lineage>
</organism>
<feature type="domain" description="FAM192A/Fyv6 N-terminal" evidence="4">
    <location>
        <begin position="25"/>
        <end position="126"/>
    </location>
</feature>
<sequence length="251" mass="28152">MSGEERTNGGFSSSSNSATMQFKKFETEGEIAEKKRIRQEEWDKVRKADDPLEVPQEEYDPRSLYEKLEEQKQHKQEEFESQFKFSNQVRGLDEEEAKFLDFVSDQQEKIEKNRETEEAEAINEYRNTVMSQPATSSKSPVARSSRSAPGPSSSNKKSQMSLLAGAVKRKTSSTSNEEMAESKKTKSTDGEVANPVEPPHSSTAAVTLPCVVTYSDSSDSNSSSSSSDIDTDLLRRPIHAEIIEQQQRGHQ</sequence>
<feature type="compositionally biased region" description="Low complexity" evidence="3">
    <location>
        <begin position="136"/>
        <end position="154"/>
    </location>
</feature>
<feature type="region of interest" description="Disordered" evidence="3">
    <location>
        <begin position="103"/>
        <end position="251"/>
    </location>
</feature>
<feature type="compositionally biased region" description="Polar residues" evidence="3">
    <location>
        <begin position="125"/>
        <end position="135"/>
    </location>
</feature>
<dbReference type="PANTHER" id="PTHR13495">
    <property type="entry name" value="NEFA-INTERACTING NUCLEAR PROTEIN NIP30"/>
    <property type="match status" value="1"/>
</dbReference>
<feature type="compositionally biased region" description="Basic and acidic residues" evidence="3">
    <location>
        <begin position="106"/>
        <end position="116"/>
    </location>
</feature>
<dbReference type="Pfam" id="PF10187">
    <property type="entry name" value="FAM192A_Fyv6_N"/>
    <property type="match status" value="1"/>
</dbReference>
<dbReference type="Proteomes" id="UP001209878">
    <property type="component" value="Unassembled WGS sequence"/>
</dbReference>
<evidence type="ECO:0000256" key="3">
    <source>
        <dbReference type="SAM" id="MobiDB-lite"/>
    </source>
</evidence>
<feature type="compositionally biased region" description="Basic and acidic residues" evidence="3">
    <location>
        <begin position="232"/>
        <end position="242"/>
    </location>
</feature>
<dbReference type="GO" id="GO:0005634">
    <property type="term" value="C:nucleus"/>
    <property type="evidence" value="ECO:0007669"/>
    <property type="project" value="UniProtKB-SubCell"/>
</dbReference>
<feature type="compositionally biased region" description="Low complexity" evidence="3">
    <location>
        <begin position="215"/>
        <end position="228"/>
    </location>
</feature>
<comment type="caution">
    <text evidence="5">The sequence shown here is derived from an EMBL/GenBank/DDBJ whole genome shotgun (WGS) entry which is preliminary data.</text>
</comment>
<dbReference type="AlphaFoldDB" id="A0AAD9UE42"/>
<comment type="subcellular location">
    <subcellularLocation>
        <location evidence="1">Nucleus</location>
    </subcellularLocation>
</comment>
<evidence type="ECO:0000259" key="4">
    <source>
        <dbReference type="Pfam" id="PF10187"/>
    </source>
</evidence>
<feature type="region of interest" description="Disordered" evidence="3">
    <location>
        <begin position="1"/>
        <end position="30"/>
    </location>
</feature>
<evidence type="ECO:0000256" key="1">
    <source>
        <dbReference type="ARBA" id="ARBA00004123"/>
    </source>
</evidence>
<dbReference type="InterPro" id="IPR019331">
    <property type="entry name" value="FAM192A/Fyv6_N"/>
</dbReference>
<gene>
    <name evidence="5" type="ORF">NP493_215g07016</name>
</gene>
<feature type="compositionally biased region" description="Polar residues" evidence="3">
    <location>
        <begin position="9"/>
        <end position="20"/>
    </location>
</feature>
<dbReference type="EMBL" id="JAODUO010000216">
    <property type="protein sequence ID" value="KAK2186004.1"/>
    <property type="molecule type" value="Genomic_DNA"/>
</dbReference>
<dbReference type="InterPro" id="IPR039845">
    <property type="entry name" value="FAM192A"/>
</dbReference>
<dbReference type="PANTHER" id="PTHR13495:SF0">
    <property type="entry name" value="PSME3-INTERACTING PROTEIN"/>
    <property type="match status" value="1"/>
</dbReference>
<keyword evidence="2" id="KW-0539">Nucleus</keyword>
<name>A0AAD9UE42_RIDPI</name>
<accession>A0AAD9UE42</accession>
<evidence type="ECO:0000256" key="2">
    <source>
        <dbReference type="ARBA" id="ARBA00023242"/>
    </source>
</evidence>
<evidence type="ECO:0000313" key="5">
    <source>
        <dbReference type="EMBL" id="KAK2186004.1"/>
    </source>
</evidence>
<keyword evidence="6" id="KW-1185">Reference proteome</keyword>
<feature type="compositionally biased region" description="Basic and acidic residues" evidence="3">
    <location>
        <begin position="180"/>
        <end position="189"/>
    </location>
</feature>
<proteinExistence type="predicted"/>